<dbReference type="GO" id="GO:0030247">
    <property type="term" value="F:polysaccharide binding"/>
    <property type="evidence" value="ECO:0007669"/>
    <property type="project" value="UniProtKB-UniRule"/>
</dbReference>
<dbReference type="Gene3D" id="2.60.40.1180">
    <property type="entry name" value="Golgi alpha-mannosidase II"/>
    <property type="match status" value="1"/>
</dbReference>
<keyword evidence="2" id="KW-0732">Signal</keyword>
<dbReference type="SMART" id="SM00637">
    <property type="entry name" value="CBD_II"/>
    <property type="match status" value="1"/>
</dbReference>
<feature type="compositionally biased region" description="Low complexity" evidence="1">
    <location>
        <begin position="486"/>
        <end position="515"/>
    </location>
</feature>
<dbReference type="SUPFAM" id="SSF49384">
    <property type="entry name" value="Carbohydrate-binding domain"/>
    <property type="match status" value="1"/>
</dbReference>
<accession>A0A8J7WSC8</accession>
<proteinExistence type="predicted"/>
<dbReference type="InterPro" id="IPR001919">
    <property type="entry name" value="CBD2"/>
</dbReference>
<gene>
    <name evidence="4" type="ORF">KGA66_16980</name>
</gene>
<feature type="signal peptide" evidence="2">
    <location>
        <begin position="1"/>
        <end position="28"/>
    </location>
</feature>
<comment type="caution">
    <text evidence="4">The sequence shown here is derived from an EMBL/GenBank/DDBJ whole genome shotgun (WGS) entry which is preliminary data.</text>
</comment>
<dbReference type="EMBL" id="JAGSXH010000059">
    <property type="protein sequence ID" value="MBS2964755.1"/>
    <property type="molecule type" value="Genomic_DNA"/>
</dbReference>
<name>A0A8J7WSC8_9ACTN</name>
<evidence type="ECO:0000313" key="4">
    <source>
        <dbReference type="EMBL" id="MBS2964755.1"/>
    </source>
</evidence>
<dbReference type="PANTHER" id="PTHR43576:SF3">
    <property type="entry name" value="ALPHA-L-ARABINOFURANOSIDASE C"/>
    <property type="match status" value="1"/>
</dbReference>
<dbReference type="InterPro" id="IPR008965">
    <property type="entry name" value="CBM2/CBM3_carb-bd_dom_sf"/>
</dbReference>
<dbReference type="RefSeq" id="WP_211469115.1">
    <property type="nucleotide sequence ID" value="NZ_JAGSXH010000059.1"/>
</dbReference>
<feature type="region of interest" description="Disordered" evidence="1">
    <location>
        <begin position="482"/>
        <end position="520"/>
    </location>
</feature>
<dbReference type="Pfam" id="PF00553">
    <property type="entry name" value="CBM_2"/>
    <property type="match status" value="1"/>
</dbReference>
<evidence type="ECO:0000313" key="5">
    <source>
        <dbReference type="Proteomes" id="UP000677913"/>
    </source>
</evidence>
<evidence type="ECO:0000256" key="2">
    <source>
        <dbReference type="SAM" id="SignalP"/>
    </source>
</evidence>
<dbReference type="Gene3D" id="2.60.40.290">
    <property type="match status" value="1"/>
</dbReference>
<dbReference type="InterPro" id="IPR012291">
    <property type="entry name" value="CBM2_carb-bd_dom_sf"/>
</dbReference>
<protein>
    <submittedName>
        <fullName evidence="4">Cellulose binding domain-containing protein</fullName>
    </submittedName>
</protein>
<dbReference type="Gene3D" id="3.20.20.80">
    <property type="entry name" value="Glycosidases"/>
    <property type="match status" value="1"/>
</dbReference>
<dbReference type="PROSITE" id="PS51173">
    <property type="entry name" value="CBM2"/>
    <property type="match status" value="1"/>
</dbReference>
<evidence type="ECO:0000259" key="3">
    <source>
        <dbReference type="PROSITE" id="PS51173"/>
    </source>
</evidence>
<feature type="domain" description="CBM2" evidence="3">
    <location>
        <begin position="516"/>
        <end position="625"/>
    </location>
</feature>
<reference evidence="4" key="1">
    <citation type="submission" date="2021-04" db="EMBL/GenBank/DDBJ databases">
        <title>Genome based classification of Actinospica acidithermotolerans sp. nov., an actinobacterium isolated from an Indonesian hot spring.</title>
        <authorList>
            <person name="Kusuma A.B."/>
            <person name="Putra K.E."/>
            <person name="Nafisah S."/>
            <person name="Loh J."/>
            <person name="Nouioui I."/>
            <person name="Goodfellow M."/>
        </authorList>
    </citation>
    <scope>NUCLEOTIDE SEQUENCE</scope>
    <source>
        <strain evidence="4">DSM 45618</strain>
    </source>
</reference>
<organism evidence="4 5">
    <name type="scientific">Actinocrinis puniceicyclus</name>
    <dbReference type="NCBI Taxonomy" id="977794"/>
    <lineage>
        <taxon>Bacteria</taxon>
        <taxon>Bacillati</taxon>
        <taxon>Actinomycetota</taxon>
        <taxon>Actinomycetes</taxon>
        <taxon>Catenulisporales</taxon>
        <taxon>Actinospicaceae</taxon>
        <taxon>Actinocrinis</taxon>
    </lineage>
</organism>
<dbReference type="InterPro" id="IPR017853">
    <property type="entry name" value="GH"/>
</dbReference>
<evidence type="ECO:0000256" key="1">
    <source>
        <dbReference type="SAM" id="MobiDB-lite"/>
    </source>
</evidence>
<dbReference type="GO" id="GO:0004553">
    <property type="term" value="F:hydrolase activity, hydrolyzing O-glycosyl compounds"/>
    <property type="evidence" value="ECO:0007669"/>
    <property type="project" value="InterPro"/>
</dbReference>
<dbReference type="SUPFAM" id="SSF51445">
    <property type="entry name" value="(Trans)glycosidases"/>
    <property type="match status" value="1"/>
</dbReference>
<keyword evidence="5" id="KW-1185">Reference proteome</keyword>
<dbReference type="GO" id="GO:0000272">
    <property type="term" value="P:polysaccharide catabolic process"/>
    <property type="evidence" value="ECO:0007669"/>
    <property type="project" value="TreeGrafter"/>
</dbReference>
<dbReference type="PANTHER" id="PTHR43576">
    <property type="entry name" value="ALPHA-L-ARABINOFURANOSIDASE C-RELATED"/>
    <property type="match status" value="1"/>
</dbReference>
<dbReference type="AlphaFoldDB" id="A0A8J7WSC8"/>
<dbReference type="Proteomes" id="UP000677913">
    <property type="component" value="Unassembled WGS sequence"/>
</dbReference>
<sequence>MRRLSFPRRGRLVALAMAMPLVAVGAVAVTVVPASAATSASVSVNAGQLLAKIPATGVGTNVAVYDGAMNSSASAGLLNTGGFRVVRYPGGSYSDGYHWQTNTMQGGGYVAPNTDFDSFMGTVKSAGAQAIITANYGSGTPQEAAAWVQYANVTKGYGVKYWEIGNEVYGNGEYGASWEIDTHTSHSATTYANNLLQYVSAMKAVDPTIKIGAVLTTPGSWPDAIVGSGDSMDWNHTVLSIAGPKIDFVIVHHYPNSTGEANLLGKPQAEIPGMANTLHSLINQYTGSNAPNVGIAVTEANANAYKDTAPNGLFAPDEYLTWMEHGAFNLDWWDMRNGTDCSAVTTVDGATDYNDGGMISSGASCEPPAQTPFPPYYGTEMITKLGSAGDSLVQTSSSTSLISAHAVKRADGDVDVMLINKDPNNAATVSLSYSGFTPSSATPTVYSYLKNATAIGSAAAGSAGSQTVPAYSIVVVQLHPGGGGSPSPSASSSSSPSSSPSASPSSSPSASASPTGGTGSGTCKVSYVKNEWQGGMTANLTVTNTGGASVNGWTLGFTFPGDTRVTNAWNANVTQNGSAVTAANLSYDATIPPGGNVSFGFQGTWTGNDANPSAFTLNGASCALG</sequence>
<feature type="chain" id="PRO_5038907729" evidence="2">
    <location>
        <begin position="29"/>
        <end position="625"/>
    </location>
</feature>
<dbReference type="InterPro" id="IPR013780">
    <property type="entry name" value="Glyco_hydro_b"/>
</dbReference>